<feature type="compositionally biased region" description="Basic and acidic residues" evidence="1">
    <location>
        <begin position="411"/>
        <end position="422"/>
    </location>
</feature>
<dbReference type="InterPro" id="IPR029068">
    <property type="entry name" value="Glyas_Bleomycin-R_OHBP_Dase"/>
</dbReference>
<feature type="compositionally biased region" description="Basic residues" evidence="1">
    <location>
        <begin position="231"/>
        <end position="240"/>
    </location>
</feature>
<accession>A0A8J3YTK8</accession>
<protein>
    <recommendedName>
        <fullName evidence="3">VOC domain-containing protein</fullName>
    </recommendedName>
</protein>
<feature type="compositionally biased region" description="Low complexity" evidence="1">
    <location>
        <begin position="552"/>
        <end position="561"/>
    </location>
</feature>
<dbReference type="SUPFAM" id="SSF54593">
    <property type="entry name" value="Glyoxalase/Bleomycin resistance protein/Dihydroxybiphenyl dioxygenase"/>
    <property type="match status" value="1"/>
</dbReference>
<keyword evidence="5" id="KW-1185">Reference proteome</keyword>
<dbReference type="Proteomes" id="UP000619260">
    <property type="component" value="Unassembled WGS sequence"/>
</dbReference>
<feature type="transmembrane region" description="Helical" evidence="2">
    <location>
        <begin position="12"/>
        <end position="33"/>
    </location>
</feature>
<proteinExistence type="predicted"/>
<name>A0A8J3YTK8_9ACTN</name>
<dbReference type="InterPro" id="IPR037523">
    <property type="entry name" value="VOC_core"/>
</dbReference>
<dbReference type="AlphaFoldDB" id="A0A8J3YTK8"/>
<evidence type="ECO:0000256" key="2">
    <source>
        <dbReference type="SAM" id="Phobius"/>
    </source>
</evidence>
<feature type="compositionally biased region" description="Low complexity" evidence="1">
    <location>
        <begin position="505"/>
        <end position="541"/>
    </location>
</feature>
<sequence>MANSNRYSLSHGRAFIAVGLIALGLFVFCFGIGLGNPGIMALGVAIGVLGPVLLVVTAVRGREHEWVYGTAHVHSASPPPSSGTVGRCELHLSVYAHGIDGVAVRVLDPAVPISKWPDDGATLPVEVAANNARKVKVLWDRIATHALAGEELFPEHVTSVPPAVDVDEYDPVVVAMPGSPLPPVPQPPAEVEIDDRTASAPVIVMQAQEVEPVEVAVPPPVVVAAPPRRPSPGRKRPRPRRAPDETPVAAAAGAHTIGPRYADEPVETAPTSPAQPPPSWPLPVTDPEDAAAVPPPVSPAPRVSDYPERPESRPEPSDLDVMSGDLLAGDHGQPRDSDSGGPVLTGTIIDPPRRAAKVWDTAEEHRRPVEAPPPPQEPFAFAAGRSGTDVPYDLEGDASPTDASPTEDTPPDDRYAGGRYSEDDTYTPDPYASDYYAPDDNNAEIAASTPAGDIWEPLAQPVPPSSAPDREQELPFRTAVSGAAAAESGSALSAATGPAPSSTFGTPASPGSSAADAPAGAAASGTAVTADDPATASAPDDGLLDRLDSDDAASPAGTTVGAPPPGEAAPVAEVPRSTIAPVWRVPGGTEDGPSAGAPPGAGPGFDAEAFSPDVDEPDDVDDVDDRDFAGRPGADAGPPVGIAVETVVVDDPSRVNGYSNTLERPAPTPPAGPEVPYDHEAEAAFVEEPYDYEAEGAFADEPAAAPDTPPASSGPATIELSLRPLSPDEAPVRRPAGPAPDADHTDTTADADERSGGLDRADGAARSTPTDEASPRAFAGSDETGRSGRTDPPGHPLGRAGDATTDGGDTPATDTHATTPEATDAADGTDGTATSGAAAPTAASRDAAPAAAGDDAAAAEPETTAPAEEPPPLPRRRSTSYVTHSPRHAETIPAPRDDDPLTGALPPESRLPDGDDAPTGPERFLAAPSASMSQLGTVGGESVTLVVRELARSVAFYRDVLDMEEVESGPRSAVLARGDARVKLHREAKRPLLNQAVIHLNMEVADVHATYNALRERGVEFVLPPTVVNQGEQYELWAAQFRDPDGHAIAITRWELRR</sequence>
<keyword evidence="2" id="KW-1133">Transmembrane helix</keyword>
<feature type="compositionally biased region" description="Basic and acidic residues" evidence="1">
    <location>
        <begin position="741"/>
        <end position="763"/>
    </location>
</feature>
<feature type="domain" description="VOC" evidence="3">
    <location>
        <begin position="939"/>
        <end position="1054"/>
    </location>
</feature>
<dbReference type="Gene3D" id="3.10.180.10">
    <property type="entry name" value="2,3-Dihydroxybiphenyl 1,2-Dioxygenase, domain 1"/>
    <property type="match status" value="1"/>
</dbReference>
<feature type="transmembrane region" description="Helical" evidence="2">
    <location>
        <begin position="39"/>
        <end position="59"/>
    </location>
</feature>
<feature type="compositionally biased region" description="Low complexity" evidence="1">
    <location>
        <begin position="798"/>
        <end position="867"/>
    </location>
</feature>
<feature type="compositionally biased region" description="Low complexity" evidence="1">
    <location>
        <begin position="427"/>
        <end position="440"/>
    </location>
</feature>
<keyword evidence="2" id="KW-0472">Membrane</keyword>
<reference evidence="4" key="1">
    <citation type="submission" date="2021-01" db="EMBL/GenBank/DDBJ databases">
        <title>Whole genome shotgun sequence of Virgisporangium aliadipatigenens NBRC 105644.</title>
        <authorList>
            <person name="Komaki H."/>
            <person name="Tamura T."/>
        </authorList>
    </citation>
    <scope>NUCLEOTIDE SEQUENCE</scope>
    <source>
        <strain evidence="4">NBRC 105644</strain>
    </source>
</reference>
<feature type="compositionally biased region" description="Low complexity" evidence="1">
    <location>
        <begin position="479"/>
        <end position="497"/>
    </location>
</feature>
<dbReference type="PROSITE" id="PS51819">
    <property type="entry name" value="VOC"/>
    <property type="match status" value="1"/>
</dbReference>
<feature type="compositionally biased region" description="Low complexity" evidence="1">
    <location>
        <begin position="695"/>
        <end position="717"/>
    </location>
</feature>
<feature type="compositionally biased region" description="Basic and acidic residues" evidence="1">
    <location>
        <begin position="887"/>
        <end position="899"/>
    </location>
</feature>
<feature type="compositionally biased region" description="Basic and acidic residues" evidence="1">
    <location>
        <begin position="360"/>
        <end position="369"/>
    </location>
</feature>
<organism evidence="4 5">
    <name type="scientific">Virgisporangium aliadipatigenens</name>
    <dbReference type="NCBI Taxonomy" id="741659"/>
    <lineage>
        <taxon>Bacteria</taxon>
        <taxon>Bacillati</taxon>
        <taxon>Actinomycetota</taxon>
        <taxon>Actinomycetes</taxon>
        <taxon>Micromonosporales</taxon>
        <taxon>Micromonosporaceae</taxon>
        <taxon>Virgisporangium</taxon>
    </lineage>
</organism>
<feature type="compositionally biased region" description="Acidic residues" evidence="1">
    <location>
        <begin position="613"/>
        <end position="625"/>
    </location>
</feature>
<gene>
    <name evidence="4" type="ORF">Val02_65660</name>
</gene>
<evidence type="ECO:0000259" key="3">
    <source>
        <dbReference type="PROSITE" id="PS51819"/>
    </source>
</evidence>
<dbReference type="InterPro" id="IPR004360">
    <property type="entry name" value="Glyas_Fos-R_dOase_dom"/>
</dbReference>
<evidence type="ECO:0000313" key="5">
    <source>
        <dbReference type="Proteomes" id="UP000619260"/>
    </source>
</evidence>
<dbReference type="EMBL" id="BOPF01000030">
    <property type="protein sequence ID" value="GIJ49680.1"/>
    <property type="molecule type" value="Genomic_DNA"/>
</dbReference>
<feature type="compositionally biased region" description="Low complexity" evidence="1">
    <location>
        <begin position="591"/>
        <end position="610"/>
    </location>
</feature>
<dbReference type="Pfam" id="PF00903">
    <property type="entry name" value="Glyoxalase"/>
    <property type="match status" value="1"/>
</dbReference>
<keyword evidence="2" id="KW-0812">Transmembrane</keyword>
<dbReference type="CDD" id="cd06587">
    <property type="entry name" value="VOC"/>
    <property type="match status" value="1"/>
</dbReference>
<feature type="region of interest" description="Disordered" evidence="1">
    <location>
        <begin position="222"/>
        <end position="924"/>
    </location>
</feature>
<evidence type="ECO:0000313" key="4">
    <source>
        <dbReference type="EMBL" id="GIJ49680.1"/>
    </source>
</evidence>
<evidence type="ECO:0000256" key="1">
    <source>
        <dbReference type="SAM" id="MobiDB-lite"/>
    </source>
</evidence>
<comment type="caution">
    <text evidence="4">The sequence shown here is derived from an EMBL/GenBank/DDBJ whole genome shotgun (WGS) entry which is preliminary data.</text>
</comment>
<feature type="compositionally biased region" description="Basic and acidic residues" evidence="1">
    <location>
        <begin position="305"/>
        <end position="316"/>
    </location>
</feature>